<organism evidence="13 14">
    <name type="scientific">Geospiza parvula</name>
    <name type="common">Small tree-finch</name>
    <name type="synonym">Camarhynchus parvulus</name>
    <dbReference type="NCBI Taxonomy" id="87175"/>
    <lineage>
        <taxon>Eukaryota</taxon>
        <taxon>Metazoa</taxon>
        <taxon>Chordata</taxon>
        <taxon>Craniata</taxon>
        <taxon>Vertebrata</taxon>
        <taxon>Euteleostomi</taxon>
        <taxon>Archelosauria</taxon>
        <taxon>Archosauria</taxon>
        <taxon>Dinosauria</taxon>
        <taxon>Saurischia</taxon>
        <taxon>Theropoda</taxon>
        <taxon>Coelurosauria</taxon>
        <taxon>Aves</taxon>
        <taxon>Neognathae</taxon>
        <taxon>Neoaves</taxon>
        <taxon>Telluraves</taxon>
        <taxon>Australaves</taxon>
        <taxon>Passeriformes</taxon>
        <taxon>Thraupidae</taxon>
        <taxon>Camarhynchus</taxon>
    </lineage>
</organism>
<dbReference type="InterPro" id="IPR036179">
    <property type="entry name" value="Ig-like_dom_sf"/>
</dbReference>
<dbReference type="SMART" id="SM00921">
    <property type="entry name" value="MHC_II_beta"/>
    <property type="match status" value="1"/>
</dbReference>
<evidence type="ECO:0000256" key="6">
    <source>
        <dbReference type="ARBA" id="ARBA00023136"/>
    </source>
</evidence>
<evidence type="ECO:0000256" key="2">
    <source>
        <dbReference type="ARBA" id="ARBA00022692"/>
    </source>
</evidence>
<feature type="signal peptide" evidence="12">
    <location>
        <begin position="1"/>
        <end position="24"/>
    </location>
</feature>
<dbReference type="InterPro" id="IPR050160">
    <property type="entry name" value="MHC/Immunoglobulin"/>
</dbReference>
<accession>A0A8U8CFA9</accession>
<dbReference type="GO" id="GO:0042613">
    <property type="term" value="C:MHC class II protein complex"/>
    <property type="evidence" value="ECO:0007669"/>
    <property type="project" value="UniProtKB-KW"/>
</dbReference>
<evidence type="ECO:0000256" key="9">
    <source>
        <dbReference type="ARBA" id="ARBA00023182"/>
    </source>
</evidence>
<protein>
    <submittedName>
        <fullName evidence="13">Uncharacterized protein</fullName>
    </submittedName>
</protein>
<dbReference type="PANTHER" id="PTHR19944:SF99">
    <property type="entry name" value="HLA CLASS II HISTOCOMPATIBILITY ANTIGEN, DRB1 BETA CHAIN"/>
    <property type="match status" value="1"/>
</dbReference>
<keyword evidence="7" id="KW-1015">Disulfide bond</keyword>
<keyword evidence="2 11" id="KW-0812">Transmembrane</keyword>
<evidence type="ECO:0000313" key="13">
    <source>
        <dbReference type="Ensembl" id="ENSCPVP00000017991.2"/>
    </source>
</evidence>
<evidence type="ECO:0000256" key="1">
    <source>
        <dbReference type="ARBA" id="ARBA00004479"/>
    </source>
</evidence>
<evidence type="ECO:0000256" key="3">
    <source>
        <dbReference type="ARBA" id="ARBA00022859"/>
    </source>
</evidence>
<evidence type="ECO:0000256" key="7">
    <source>
        <dbReference type="ARBA" id="ARBA00023157"/>
    </source>
</evidence>
<dbReference type="PANTHER" id="PTHR19944">
    <property type="entry name" value="MHC CLASS II-RELATED"/>
    <property type="match status" value="1"/>
</dbReference>
<evidence type="ECO:0000313" key="14">
    <source>
        <dbReference type="Proteomes" id="UP000694382"/>
    </source>
</evidence>
<dbReference type="InterPro" id="IPR000353">
    <property type="entry name" value="MHC_II_b_N"/>
</dbReference>
<evidence type="ECO:0000256" key="4">
    <source>
        <dbReference type="ARBA" id="ARBA00022989"/>
    </source>
</evidence>
<dbReference type="GO" id="GO:0002504">
    <property type="term" value="P:antigen processing and presentation of peptide or polysaccharide antigen via MHC class II"/>
    <property type="evidence" value="ECO:0007669"/>
    <property type="project" value="UniProtKB-KW"/>
</dbReference>
<comment type="subcellular location">
    <subcellularLocation>
        <location evidence="1">Membrane</location>
        <topology evidence="1">Single-pass type I membrane protein</topology>
    </subcellularLocation>
</comment>
<evidence type="ECO:0000256" key="12">
    <source>
        <dbReference type="SAM" id="SignalP"/>
    </source>
</evidence>
<dbReference type="Pfam" id="PF00969">
    <property type="entry name" value="MHC_II_beta"/>
    <property type="match status" value="1"/>
</dbReference>
<dbReference type="Gene3D" id="2.60.40.10">
    <property type="entry name" value="Immunoglobulins"/>
    <property type="match status" value="1"/>
</dbReference>
<dbReference type="InterPro" id="IPR007110">
    <property type="entry name" value="Ig-like_dom"/>
</dbReference>
<feature type="region of interest" description="Disordered" evidence="10">
    <location>
        <begin position="306"/>
        <end position="350"/>
    </location>
</feature>
<evidence type="ECO:0000256" key="10">
    <source>
        <dbReference type="SAM" id="MobiDB-lite"/>
    </source>
</evidence>
<evidence type="ECO:0000256" key="11">
    <source>
        <dbReference type="SAM" id="Phobius"/>
    </source>
</evidence>
<keyword evidence="12" id="KW-0732">Signal</keyword>
<name>A0A8C3QC69_GEOPR</name>
<keyword evidence="5" id="KW-1064">Adaptive immunity</keyword>
<dbReference type="Ensembl" id="ENSCPVT00000018794.2">
    <property type="protein sequence ID" value="ENSCPVP00000017991.2"/>
    <property type="gene ID" value="ENSCPVG00000013061.2"/>
</dbReference>
<dbReference type="InterPro" id="IPR013783">
    <property type="entry name" value="Ig-like_fold"/>
</dbReference>
<sequence length="350" mass="38339">MGRGAAAGALLVALVVLGAPPAAGAELSGGGGGGAKGSVGSGRVGTIFVCCGVLGAAGGAPSDLCPALIGVFQEMVQSECHFINCTERVRFVKRFIYNREQYVHFDSDVGHFVGDTPYGEEVARYWNSDPEWMEHRRGAVDRHCRHNYELSTPFLMERRVPPTVSISLVPPSSSQPGPGRLLCSVMDFYPAAIQVRWFQGQQELSEHVVATDVVPNGDWTYQLRVLLETPPPAWAHLQLPALRTPPEMPPDTARSKMLTGIGGFVLGFVFLALGLGTEMFRVNGSNHWQKQRRLCWPWAWEVPRGRGGEHPAPDWTSWAGSQGREEADQKQTLARRDRVGDGERQGRLIQ</sequence>
<accession>A0A8C3QC69</accession>
<dbReference type="GO" id="GO:0002250">
    <property type="term" value="P:adaptive immune response"/>
    <property type="evidence" value="ECO:0007669"/>
    <property type="project" value="UniProtKB-KW"/>
</dbReference>
<dbReference type="SUPFAM" id="SSF54452">
    <property type="entry name" value="MHC antigen-recognition domain"/>
    <property type="match status" value="1"/>
</dbReference>
<keyword evidence="3" id="KW-0391">Immunity</keyword>
<feature type="compositionally biased region" description="Basic and acidic residues" evidence="10">
    <location>
        <begin position="323"/>
        <end position="350"/>
    </location>
</feature>
<dbReference type="Pfam" id="PF07654">
    <property type="entry name" value="C1-set"/>
    <property type="match status" value="1"/>
</dbReference>
<keyword evidence="6 11" id="KW-0472">Membrane</keyword>
<keyword evidence="4 11" id="KW-1133">Transmembrane helix</keyword>
<dbReference type="FunFam" id="3.10.320.10:FF:000001">
    <property type="entry name" value="HLA class II histocompatibility antigen, DRB1-1 beta chain"/>
    <property type="match status" value="1"/>
</dbReference>
<dbReference type="Proteomes" id="UP000694382">
    <property type="component" value="Unassembled WGS sequence"/>
</dbReference>
<keyword evidence="9" id="KW-0491">MHC II</keyword>
<evidence type="ECO:0000256" key="8">
    <source>
        <dbReference type="ARBA" id="ARBA00023180"/>
    </source>
</evidence>
<dbReference type="AlphaFoldDB" id="A0A8C3QC69"/>
<dbReference type="PROSITE" id="PS50835">
    <property type="entry name" value="IG_LIKE"/>
    <property type="match status" value="1"/>
</dbReference>
<reference evidence="13" key="2">
    <citation type="submission" date="2025-09" db="UniProtKB">
        <authorList>
            <consortium name="Ensembl"/>
        </authorList>
    </citation>
    <scope>IDENTIFICATION</scope>
</reference>
<dbReference type="Gene3D" id="3.10.320.10">
    <property type="entry name" value="Class II Histocompatibility Antigen, M Beta Chain, Chain B, domain 1"/>
    <property type="match status" value="1"/>
</dbReference>
<feature type="transmembrane region" description="Helical" evidence="11">
    <location>
        <begin position="257"/>
        <end position="276"/>
    </location>
</feature>
<feature type="chain" id="PRO_5043781187" evidence="12">
    <location>
        <begin position="25"/>
        <end position="350"/>
    </location>
</feature>
<proteinExistence type="predicted"/>
<evidence type="ECO:0000256" key="5">
    <source>
        <dbReference type="ARBA" id="ARBA00023130"/>
    </source>
</evidence>
<reference evidence="13" key="1">
    <citation type="submission" date="2025-08" db="UniProtKB">
        <authorList>
            <consortium name="Ensembl"/>
        </authorList>
    </citation>
    <scope>IDENTIFICATION</scope>
</reference>
<keyword evidence="8" id="KW-0325">Glycoprotein</keyword>
<dbReference type="SMART" id="SM00407">
    <property type="entry name" value="IGc1"/>
    <property type="match status" value="1"/>
</dbReference>
<dbReference type="SUPFAM" id="SSF48726">
    <property type="entry name" value="Immunoglobulin"/>
    <property type="match status" value="1"/>
</dbReference>
<dbReference type="InterPro" id="IPR011162">
    <property type="entry name" value="MHC_I/II-like_Ag-recog"/>
</dbReference>
<dbReference type="InterPro" id="IPR003597">
    <property type="entry name" value="Ig_C1-set"/>
</dbReference>
<dbReference type="InterPro" id="IPR014745">
    <property type="entry name" value="MHC_II_a/b_N"/>
</dbReference>
<keyword evidence="14" id="KW-1185">Reference proteome</keyword>